<dbReference type="RefSeq" id="WP_121101489.1">
    <property type="nucleotide sequence ID" value="NZ_RBII01000002.1"/>
</dbReference>
<gene>
    <name evidence="2" type="ORF">DES40_1996</name>
</gene>
<accession>A0A420WDV4</accession>
<feature type="signal peptide" evidence="1">
    <location>
        <begin position="1"/>
        <end position="22"/>
    </location>
</feature>
<dbReference type="InParanoid" id="A0A420WDV4"/>
<protein>
    <submittedName>
        <fullName evidence="2">Putative lipoprotein YbaY</fullName>
    </submittedName>
</protein>
<dbReference type="OrthoDB" id="9809132at2"/>
<feature type="chain" id="PRO_5019003003" evidence="1">
    <location>
        <begin position="23"/>
        <end position="152"/>
    </location>
</feature>
<proteinExistence type="predicted"/>
<dbReference type="Pfam" id="PF09619">
    <property type="entry name" value="YscW"/>
    <property type="match status" value="1"/>
</dbReference>
<evidence type="ECO:0000313" key="3">
    <source>
        <dbReference type="Proteomes" id="UP000282211"/>
    </source>
</evidence>
<dbReference type="AlphaFoldDB" id="A0A420WDV4"/>
<evidence type="ECO:0000256" key="1">
    <source>
        <dbReference type="SAM" id="SignalP"/>
    </source>
</evidence>
<dbReference type="PANTHER" id="PTHR38013:SF1">
    <property type="entry name" value="GLYCOPROTEIN_POLYSACCHARIDE METABOLISM"/>
    <property type="match status" value="1"/>
</dbReference>
<evidence type="ECO:0000313" key="2">
    <source>
        <dbReference type="EMBL" id="RKQ69197.1"/>
    </source>
</evidence>
<dbReference type="FunCoup" id="A0A420WDV4">
    <property type="interactions" value="26"/>
</dbReference>
<organism evidence="2 3">
    <name type="scientific">Litorimonas taeanensis</name>
    <dbReference type="NCBI Taxonomy" id="568099"/>
    <lineage>
        <taxon>Bacteria</taxon>
        <taxon>Pseudomonadati</taxon>
        <taxon>Pseudomonadota</taxon>
        <taxon>Alphaproteobacteria</taxon>
        <taxon>Maricaulales</taxon>
        <taxon>Robiginitomaculaceae</taxon>
    </lineage>
</organism>
<keyword evidence="1" id="KW-0732">Signal</keyword>
<sequence>MSNFSKLILSAAALGVLSACNAANTEGTDGAEITAPAEAMRITGEVAYRERIALTPGHVIHVTLSDVSRADAKAPVMAETRRTLTTEQVPLGFELAVPSGTLQSNHRYAVRVTLHDALGNLAWTTDSVHQIDNTALEQDLGVMRLVSASGTQ</sequence>
<dbReference type="PANTHER" id="PTHR38013">
    <property type="entry name" value="GLYCOPROTEIN/POLYSACCHARIDE METABOLISM"/>
    <property type="match status" value="1"/>
</dbReference>
<keyword evidence="2" id="KW-0449">Lipoprotein</keyword>
<dbReference type="Proteomes" id="UP000282211">
    <property type="component" value="Unassembled WGS sequence"/>
</dbReference>
<reference evidence="2 3" key="1">
    <citation type="submission" date="2018-10" db="EMBL/GenBank/DDBJ databases">
        <title>Genomic Encyclopedia of Type Strains, Phase IV (KMG-IV): sequencing the most valuable type-strain genomes for metagenomic binning, comparative biology and taxonomic classification.</title>
        <authorList>
            <person name="Goeker M."/>
        </authorList>
    </citation>
    <scope>NUCLEOTIDE SEQUENCE [LARGE SCALE GENOMIC DNA]</scope>
    <source>
        <strain evidence="2 3">DSM 22008</strain>
    </source>
</reference>
<dbReference type="InterPro" id="IPR053196">
    <property type="entry name" value="Lipoprotein_YbaY-like"/>
</dbReference>
<dbReference type="EMBL" id="RBII01000002">
    <property type="protein sequence ID" value="RKQ69197.1"/>
    <property type="molecule type" value="Genomic_DNA"/>
</dbReference>
<comment type="caution">
    <text evidence="2">The sequence shown here is derived from an EMBL/GenBank/DDBJ whole genome shotgun (WGS) entry which is preliminary data.</text>
</comment>
<name>A0A420WDV4_9PROT</name>
<dbReference type="InterPro" id="IPR039366">
    <property type="entry name" value="Pilotin"/>
</dbReference>
<keyword evidence="3" id="KW-1185">Reference proteome</keyword>
<dbReference type="PROSITE" id="PS51257">
    <property type="entry name" value="PROKAR_LIPOPROTEIN"/>
    <property type="match status" value="1"/>
</dbReference>